<protein>
    <submittedName>
        <fullName evidence="2 4">Uncharacterized protein</fullName>
    </submittedName>
</protein>
<evidence type="ECO:0000313" key="3">
    <source>
        <dbReference type="Proteomes" id="UP000267606"/>
    </source>
</evidence>
<dbReference type="STRING" id="387005.A0A183HE75"/>
<dbReference type="EMBL" id="UZAJ01005164">
    <property type="protein sequence ID" value="VDO44339.1"/>
    <property type="molecule type" value="Genomic_DNA"/>
</dbReference>
<feature type="region of interest" description="Disordered" evidence="1">
    <location>
        <begin position="44"/>
        <end position="87"/>
    </location>
</feature>
<reference evidence="2 3" key="2">
    <citation type="submission" date="2018-11" db="EMBL/GenBank/DDBJ databases">
        <authorList>
            <consortium name="Pathogen Informatics"/>
        </authorList>
    </citation>
    <scope>NUCLEOTIDE SEQUENCE [LARGE SCALE GENOMIC DNA]</scope>
</reference>
<keyword evidence="3" id="KW-1185">Reference proteome</keyword>
<accession>A0A183HE75</accession>
<organism evidence="4">
    <name type="scientific">Onchocerca flexuosa</name>
    <dbReference type="NCBI Taxonomy" id="387005"/>
    <lineage>
        <taxon>Eukaryota</taxon>
        <taxon>Metazoa</taxon>
        <taxon>Ecdysozoa</taxon>
        <taxon>Nematoda</taxon>
        <taxon>Chromadorea</taxon>
        <taxon>Rhabditida</taxon>
        <taxon>Spirurina</taxon>
        <taxon>Spiruromorpha</taxon>
        <taxon>Filarioidea</taxon>
        <taxon>Onchocercidae</taxon>
        <taxon>Onchocerca</taxon>
    </lineage>
</organism>
<feature type="compositionally biased region" description="Basic and acidic residues" evidence="1">
    <location>
        <begin position="48"/>
        <end position="69"/>
    </location>
</feature>
<feature type="compositionally biased region" description="Low complexity" evidence="1">
    <location>
        <begin position="75"/>
        <end position="87"/>
    </location>
</feature>
<evidence type="ECO:0000313" key="4">
    <source>
        <dbReference type="WBParaSite" id="OFLC_0000578601-mRNA-1"/>
    </source>
</evidence>
<feature type="region of interest" description="Disordered" evidence="1">
    <location>
        <begin position="138"/>
        <end position="194"/>
    </location>
</feature>
<sequence>MRPFLLQERIDGLDVHVQELIRNVARKTSLSEENSKAIDMDIADSDNDEKKRGWHGERRDKIFEMDTPSRKHPVSTPSSKLKLSSPYSIGEAVSKDTRLLSSDPRREKVFINRDPRKRLVNNQNLPIPSCSVLRRKISNSSSLREHSDAKKKPLTSSSDLPATDFHGYSSSDATSSEGEFDNTESPASPPHEPDVFVATAPKIISDYDMRSTIDASFQTPAWQYRPPEITPFTALASVETLKNPGPLVGNIDNKHESKIDFDGAQSQYQLRIMRVSLLMTKPHKNIYLLFPLHMNLFAI</sequence>
<dbReference type="WBParaSite" id="OFLC_0000578601-mRNA-1">
    <property type="protein sequence ID" value="OFLC_0000578601-mRNA-1"/>
    <property type="gene ID" value="OFLC_0000578601"/>
</dbReference>
<feature type="compositionally biased region" description="Polar residues" evidence="1">
    <location>
        <begin position="168"/>
        <end position="177"/>
    </location>
</feature>
<reference evidence="4" key="1">
    <citation type="submission" date="2016-06" db="UniProtKB">
        <authorList>
            <consortium name="WormBaseParasite"/>
        </authorList>
    </citation>
    <scope>IDENTIFICATION</scope>
</reference>
<name>A0A183HE75_9BILA</name>
<dbReference type="Proteomes" id="UP000267606">
    <property type="component" value="Unassembled WGS sequence"/>
</dbReference>
<evidence type="ECO:0000256" key="1">
    <source>
        <dbReference type="SAM" id="MobiDB-lite"/>
    </source>
</evidence>
<proteinExistence type="predicted"/>
<dbReference type="AlphaFoldDB" id="A0A183HE75"/>
<gene>
    <name evidence="2" type="ORF">OFLC_LOCUS5787</name>
</gene>
<evidence type="ECO:0000313" key="2">
    <source>
        <dbReference type="EMBL" id="VDO44339.1"/>
    </source>
</evidence>